<dbReference type="GO" id="GO:0042594">
    <property type="term" value="P:response to starvation"/>
    <property type="evidence" value="ECO:0007669"/>
    <property type="project" value="TreeGrafter"/>
</dbReference>
<dbReference type="InterPro" id="IPR003607">
    <property type="entry name" value="HD/PDEase_dom"/>
</dbReference>
<dbReference type="SUPFAM" id="SSF55021">
    <property type="entry name" value="ACT-like"/>
    <property type="match status" value="1"/>
</dbReference>
<dbReference type="FunFam" id="1.10.3210.10:FF:000001">
    <property type="entry name" value="GTP pyrophosphokinase RelA"/>
    <property type="match status" value="1"/>
</dbReference>
<dbReference type="PROSITE" id="PS51671">
    <property type="entry name" value="ACT"/>
    <property type="match status" value="1"/>
</dbReference>
<dbReference type="InterPro" id="IPR002912">
    <property type="entry name" value="ACT_dom"/>
</dbReference>
<gene>
    <name evidence="5" type="ORF">EII21_01330</name>
</gene>
<dbReference type="SMART" id="SM00954">
    <property type="entry name" value="RelA_SpoT"/>
    <property type="match status" value="1"/>
</dbReference>
<dbReference type="Gene3D" id="3.30.460.10">
    <property type="entry name" value="Beta Polymerase, domain 2"/>
    <property type="match status" value="1"/>
</dbReference>
<organism evidence="5 6">
    <name type="scientific">Conchiformibius steedae</name>
    <dbReference type="NCBI Taxonomy" id="153493"/>
    <lineage>
        <taxon>Bacteria</taxon>
        <taxon>Pseudomonadati</taxon>
        <taxon>Pseudomonadota</taxon>
        <taxon>Betaproteobacteria</taxon>
        <taxon>Neisseriales</taxon>
        <taxon>Neisseriaceae</taxon>
        <taxon>Conchiformibius</taxon>
    </lineage>
</organism>
<dbReference type="Pfam" id="PF13328">
    <property type="entry name" value="HD_4"/>
    <property type="match status" value="1"/>
</dbReference>
<evidence type="ECO:0000313" key="6">
    <source>
        <dbReference type="Proteomes" id="UP000269923"/>
    </source>
</evidence>
<dbReference type="InterPro" id="IPR012675">
    <property type="entry name" value="Beta-grasp_dom_sf"/>
</dbReference>
<dbReference type="InterPro" id="IPR012676">
    <property type="entry name" value="TGS-like"/>
</dbReference>
<dbReference type="GO" id="GO:0008728">
    <property type="term" value="F:GTP diphosphokinase activity"/>
    <property type="evidence" value="ECO:0007669"/>
    <property type="project" value="TreeGrafter"/>
</dbReference>
<dbReference type="Pfam" id="PF04607">
    <property type="entry name" value="RelA_SpoT"/>
    <property type="match status" value="1"/>
</dbReference>
<dbReference type="Gene3D" id="1.10.3210.10">
    <property type="entry name" value="Hypothetical protein af1432"/>
    <property type="match status" value="1"/>
</dbReference>
<dbReference type="SMART" id="SM00471">
    <property type="entry name" value="HDc"/>
    <property type="match status" value="1"/>
</dbReference>
<feature type="domain" description="TGS" evidence="4">
    <location>
        <begin position="398"/>
        <end position="460"/>
    </location>
</feature>
<dbReference type="SUPFAM" id="SSF81301">
    <property type="entry name" value="Nucleotidyltransferase"/>
    <property type="match status" value="1"/>
</dbReference>
<feature type="domain" description="ACT" evidence="2">
    <location>
        <begin position="620"/>
        <end position="694"/>
    </location>
</feature>
<feature type="domain" description="HD" evidence="3">
    <location>
        <begin position="60"/>
        <end position="159"/>
    </location>
</feature>
<evidence type="ECO:0000313" key="5">
    <source>
        <dbReference type="EMBL" id="RRD91693.1"/>
    </source>
</evidence>
<dbReference type="STRING" id="1121352.GCA_000620925_00410"/>
<dbReference type="FunFam" id="3.10.20.30:FF:000002">
    <property type="entry name" value="GTP pyrophosphokinase (RelA/SpoT)"/>
    <property type="match status" value="1"/>
</dbReference>
<accession>A0A3P2ADH7</accession>
<dbReference type="InterPro" id="IPR006674">
    <property type="entry name" value="HD_domain"/>
</dbReference>
<dbReference type="RefSeq" id="WP_124793871.1">
    <property type="nucleotide sequence ID" value="NZ_RQYC01000001.1"/>
</dbReference>
<dbReference type="NCBIfam" id="TIGR00691">
    <property type="entry name" value="spoT_relA"/>
    <property type="match status" value="1"/>
</dbReference>
<keyword evidence="5" id="KW-0378">Hydrolase</keyword>
<dbReference type="InterPro" id="IPR004811">
    <property type="entry name" value="RelA/Spo_fam"/>
</dbReference>
<evidence type="ECO:0000259" key="4">
    <source>
        <dbReference type="PROSITE" id="PS51880"/>
    </source>
</evidence>
<evidence type="ECO:0000259" key="3">
    <source>
        <dbReference type="PROSITE" id="PS51831"/>
    </source>
</evidence>
<dbReference type="InterPro" id="IPR045865">
    <property type="entry name" value="ACT-like_dom_sf"/>
</dbReference>
<comment type="similarity">
    <text evidence="1">Belongs to the relA/spoT family.</text>
</comment>
<dbReference type="InterPro" id="IPR045600">
    <property type="entry name" value="RelA/SpoT_AH_RIS"/>
</dbReference>
<dbReference type="CDD" id="cd00077">
    <property type="entry name" value="HDc"/>
    <property type="match status" value="1"/>
</dbReference>
<name>A0A3P2ADH7_9NEIS</name>
<dbReference type="CDD" id="cd05399">
    <property type="entry name" value="NT_Rel-Spo_like"/>
    <property type="match status" value="1"/>
</dbReference>
<protein>
    <submittedName>
        <fullName evidence="5">Bifunctional (P)ppGpp synthetase/guanosine-3',5'-bis(Diphosphate) 3'-pyrophosphohydrolase</fullName>
    </submittedName>
</protein>
<dbReference type="AlphaFoldDB" id="A0A3P2ADH7"/>
<dbReference type="GO" id="GO:0015969">
    <property type="term" value="P:guanosine tetraphosphate metabolic process"/>
    <property type="evidence" value="ECO:0007669"/>
    <property type="project" value="InterPro"/>
</dbReference>
<dbReference type="InterPro" id="IPR043519">
    <property type="entry name" value="NT_sf"/>
</dbReference>
<dbReference type="Gene3D" id="3.30.70.260">
    <property type="match status" value="1"/>
</dbReference>
<evidence type="ECO:0000256" key="1">
    <source>
        <dbReference type="RuleBase" id="RU003847"/>
    </source>
</evidence>
<dbReference type="PROSITE" id="PS51880">
    <property type="entry name" value="TGS"/>
    <property type="match status" value="1"/>
</dbReference>
<dbReference type="GO" id="GO:0005886">
    <property type="term" value="C:plasma membrane"/>
    <property type="evidence" value="ECO:0007669"/>
    <property type="project" value="TreeGrafter"/>
</dbReference>
<dbReference type="Proteomes" id="UP000269923">
    <property type="component" value="Unassembled WGS sequence"/>
</dbReference>
<dbReference type="InterPro" id="IPR004095">
    <property type="entry name" value="TGS"/>
</dbReference>
<evidence type="ECO:0000259" key="2">
    <source>
        <dbReference type="PROSITE" id="PS51671"/>
    </source>
</evidence>
<dbReference type="CDD" id="cd04876">
    <property type="entry name" value="ACT_RelA-SpoT"/>
    <property type="match status" value="1"/>
</dbReference>
<dbReference type="GO" id="GO:0015949">
    <property type="term" value="P:nucleobase-containing small molecule interconversion"/>
    <property type="evidence" value="ECO:0007669"/>
    <property type="project" value="UniProtKB-ARBA"/>
</dbReference>
<dbReference type="InterPro" id="IPR007685">
    <property type="entry name" value="RelA_SpoT"/>
</dbReference>
<dbReference type="OrthoDB" id="9805041at2"/>
<dbReference type="PANTHER" id="PTHR21262">
    <property type="entry name" value="GUANOSINE-3',5'-BIS DIPHOSPHATE 3'-PYROPHOSPHOHYDROLASE"/>
    <property type="match status" value="1"/>
</dbReference>
<dbReference type="PANTHER" id="PTHR21262:SF36">
    <property type="entry name" value="BIFUNCTIONAL (P)PPGPP SYNTHASE_HYDROLASE SPOT"/>
    <property type="match status" value="1"/>
</dbReference>
<dbReference type="Pfam" id="PF19296">
    <property type="entry name" value="RelA_AH_RIS"/>
    <property type="match status" value="1"/>
</dbReference>
<dbReference type="PROSITE" id="PS51831">
    <property type="entry name" value="HD"/>
    <property type="match status" value="1"/>
</dbReference>
<comment type="caution">
    <text evidence="5">The sequence shown here is derived from an EMBL/GenBank/DDBJ whole genome shotgun (WGS) entry which is preliminary data.</text>
</comment>
<keyword evidence="6" id="KW-1185">Reference proteome</keyword>
<dbReference type="GO" id="GO:0008893">
    <property type="term" value="F:guanosine-3',5'-bis(diphosphate) 3'-diphosphatase activity"/>
    <property type="evidence" value="ECO:0007669"/>
    <property type="project" value="TreeGrafter"/>
</dbReference>
<dbReference type="SUPFAM" id="SSF81271">
    <property type="entry name" value="TGS-like"/>
    <property type="match status" value="1"/>
</dbReference>
<dbReference type="Pfam" id="PF13291">
    <property type="entry name" value="ACT_4"/>
    <property type="match status" value="1"/>
</dbReference>
<dbReference type="SUPFAM" id="SSF109604">
    <property type="entry name" value="HD-domain/PDEase-like"/>
    <property type="match status" value="1"/>
</dbReference>
<comment type="function">
    <text evidence="1">In eubacteria ppGpp (guanosine 3'-diphosphate 5'-diphosphate) is a mediator of the stringent response that coordinates a variety of cellular activities in response to changes in nutritional abundance.</text>
</comment>
<reference evidence="5 6" key="1">
    <citation type="submission" date="2018-11" db="EMBL/GenBank/DDBJ databases">
        <title>Genomes From Bacteria Associated with the Canine Oral Cavity: a Test Case for Automated Genome-Based Taxonomic Assignment.</title>
        <authorList>
            <person name="Coil D.A."/>
            <person name="Jospin G."/>
            <person name="Darling A.E."/>
            <person name="Wallis C."/>
            <person name="Davis I.J."/>
            <person name="Harris S."/>
            <person name="Eisen J.A."/>
            <person name="Holcombe L.J."/>
            <person name="O'Flynn C."/>
        </authorList>
    </citation>
    <scope>NUCLEOTIDE SEQUENCE [LARGE SCALE GENOMIC DNA]</scope>
    <source>
        <strain evidence="5 6">COT-280</strain>
    </source>
</reference>
<dbReference type="EMBL" id="RQYC01000001">
    <property type="protein sequence ID" value="RRD91693.1"/>
    <property type="molecule type" value="Genomic_DNA"/>
</dbReference>
<dbReference type="Pfam" id="PF02824">
    <property type="entry name" value="TGS"/>
    <property type="match status" value="1"/>
</dbReference>
<dbReference type="Gene3D" id="3.10.20.30">
    <property type="match status" value="1"/>
</dbReference>
<dbReference type="FunFam" id="3.30.460.10:FF:000001">
    <property type="entry name" value="GTP pyrophosphokinase RelA"/>
    <property type="match status" value="1"/>
</dbReference>
<sequence>MKLPPAPTAAYDSLYTLPAREKLFAAAHYLNEEERQLLEKACAVAFRAHSGQERKSGEPYITHPIAVTEELAKWNMDIETLCAGLLHDVLEDTEIPYGQMVEWFGGTITELVDGVSKLNKFDYSDKALHQAESFRKLVMAMTKDVRVILVKLSDRLHNMRTLYGVDKISKRRSTARETLEIHAPIANRLGFNSVYRELQDLAFEHLYPERFRTLQKAMQTFRDQYGEVIDTVVANFAKGLSENNIVNAEINGREKHLYSIYEKMKRRKVGFEQVFDIYSIRVLVDSNLDCYTALGVMHMLYRPDLKRFKDHIAIPKSNSYQSLHTTLKGPQGLPIEVQIRTRQMHSIAESGIASVLDSANTLQRTKQWLEDILELQERSDGDATEFMSHVKGDLAAGNEVYVYTQAGEIITLPRGATALDFAYAIHSDLGHRCTSALINKKEGQPLRTRLHNGDQVIINAVEKGGALQVKPQWLDWVVTGRARSAIRQYLKRRNRSQAAQLGKTLLEQAFASAQQNAPDYDEEWCYRVGSGEISVQEAVRRLAEGVEWNDAPVCVDAGAEGVVLGVCCRPVAGDAVRAVRGSGDGFTIHRENCPRLLQAPSERQVDAEWRSRSAQGYDVELRVLSADAHGLLAALTAAVSESGSNINALDTVSLVDDTGTMVFRFSVRVGSLADLQATEQALRRIVQVRSVERV</sequence>
<proteinExistence type="inferred from homology"/>